<dbReference type="InterPro" id="IPR001375">
    <property type="entry name" value="Peptidase_S9_cat"/>
</dbReference>
<comment type="caution">
    <text evidence="5">The sequence shown here is derived from an EMBL/GenBank/DDBJ whole genome shotgun (WGS) entry which is preliminary data.</text>
</comment>
<name>A0ABS5V1Y0_9GAMM</name>
<proteinExistence type="predicted"/>
<evidence type="ECO:0000256" key="3">
    <source>
        <dbReference type="SAM" id="SignalP"/>
    </source>
</evidence>
<keyword evidence="6" id="KW-1185">Reference proteome</keyword>
<reference evidence="5 6" key="1">
    <citation type="submission" date="2021-05" db="EMBL/GenBank/DDBJ databases">
        <title>Shewanella sp. JM162201.</title>
        <authorList>
            <person name="Xu S."/>
            <person name="Li A."/>
        </authorList>
    </citation>
    <scope>NUCLEOTIDE SEQUENCE [LARGE SCALE GENOMIC DNA]</scope>
    <source>
        <strain evidence="5 6">JM162201</strain>
    </source>
</reference>
<evidence type="ECO:0000256" key="1">
    <source>
        <dbReference type="ARBA" id="ARBA00022801"/>
    </source>
</evidence>
<dbReference type="Pfam" id="PF00326">
    <property type="entry name" value="Peptidase_S9"/>
    <property type="match status" value="1"/>
</dbReference>
<keyword evidence="3" id="KW-0732">Signal</keyword>
<accession>A0ABS5V1Y0</accession>
<dbReference type="RefSeq" id="WP_214506652.1">
    <property type="nucleotide sequence ID" value="NZ_JAHEPS010000002.1"/>
</dbReference>
<feature type="chain" id="PRO_5047448334" evidence="3">
    <location>
        <begin position="17"/>
        <end position="893"/>
    </location>
</feature>
<sequence>MPFMLLTLLFLMSAHGAELSRPDKPDAFANSTFMKQAASVSASTPAPQMPDGYQLPPTAYVQMVDASKDTKVQLSPDSKWLLLANQRANASLNELARPLMKLGGSEIDTLTDLPKDPGPIYQSLKLISSDGKRSIAVAGIGQLMPYIAPRFSPDSQSLSLISLASERPVLHFIDIPKGAIQAVPAARLNFSLGVNYAWLPDSSAVVAGIDTSAPKISSVLPPPTIKESTPAQGSRRTHANLLKNPLDASLFEAQIMATPSLIDRHGKVTALTEPSALKDISPSPDGAHLLIVSLDKPYSLRVGYRGFPKRVQVISLKDSTLKFEQHLAGADNENEDDDNPAPKPRLWQWSPKGELVWAQSHEFTDDKGKTRWRDRIWTLAPPFDTEPVQLTEVKWPIIDLDWRDDNGILITQKKRSVQEVRVSLYLPASDSAAADTLVIDAQINKQPSQSNNQQAQSDANPGLKDWYQISSRDTYQRPGTLHRVRQGGTSVIATRDGTMIHYGEGHSDDGMRPFVRQSAPGADSKTLWQSPLDALEQVEAILALEPLTLLVKRETPHEPPALYLVRPNQHQRKHESQNQTQTQTQTQTQAQAQTQSESESRQLIAPLARRQLLAENSSRELIRFERADGQKLSGTLHLPPGYKKSDGPLPVLIWAYPREYNSTDVAAQISHSPLEYPGISPLSAQAMLAGGIAVFDKVSMPIIGSKDNPANDSFLPQLIANAEAAVKVLVERGIAAPDKIAIGGHSYGAFMTVNLLAHTDLFAAGIARSGAYNRSLTPFGFQNERRNYWQAQQLYQGMSPFNYADKIRAPLLLIHGEADTNPGTNPIQSARLFDAVSSLGGQVRLVNLPFEGHSYKARESLLHLLWEQDNWLKTHLSGQQKPLTSVEKDTIKH</sequence>
<dbReference type="InterPro" id="IPR029058">
    <property type="entry name" value="AB_hydrolase_fold"/>
</dbReference>
<feature type="region of interest" description="Disordered" evidence="2">
    <location>
        <begin position="444"/>
        <end position="463"/>
    </location>
</feature>
<dbReference type="PANTHER" id="PTHR42776:SF28">
    <property type="entry name" value="GLUTAMYL ENDOPEPTIDASE, CHLOROPLASTIC-RELATED"/>
    <property type="match status" value="1"/>
</dbReference>
<dbReference type="EMBL" id="JAHEPS010000002">
    <property type="protein sequence ID" value="MBT1444471.1"/>
    <property type="molecule type" value="Genomic_DNA"/>
</dbReference>
<evidence type="ECO:0000313" key="5">
    <source>
        <dbReference type="EMBL" id="MBT1444471.1"/>
    </source>
</evidence>
<gene>
    <name evidence="5" type="ORF">KJI95_08010</name>
</gene>
<keyword evidence="1" id="KW-0378">Hydrolase</keyword>
<evidence type="ECO:0000259" key="4">
    <source>
        <dbReference type="Pfam" id="PF00326"/>
    </source>
</evidence>
<dbReference type="SUPFAM" id="SSF53474">
    <property type="entry name" value="alpha/beta-Hydrolases"/>
    <property type="match status" value="1"/>
</dbReference>
<feature type="compositionally biased region" description="Low complexity" evidence="2">
    <location>
        <begin position="579"/>
        <end position="595"/>
    </location>
</feature>
<feature type="compositionally biased region" description="Low complexity" evidence="2">
    <location>
        <begin position="444"/>
        <end position="457"/>
    </location>
</feature>
<evidence type="ECO:0000313" key="6">
    <source>
        <dbReference type="Proteomes" id="UP001195903"/>
    </source>
</evidence>
<dbReference type="Proteomes" id="UP001195903">
    <property type="component" value="Unassembled WGS sequence"/>
</dbReference>
<dbReference type="PANTHER" id="PTHR42776">
    <property type="entry name" value="SERINE PEPTIDASE S9 FAMILY MEMBER"/>
    <property type="match status" value="1"/>
</dbReference>
<evidence type="ECO:0000256" key="2">
    <source>
        <dbReference type="SAM" id="MobiDB-lite"/>
    </source>
</evidence>
<organism evidence="5 6">
    <name type="scientific">Shewanella jiangmenensis</name>
    <dbReference type="NCBI Taxonomy" id="2837387"/>
    <lineage>
        <taxon>Bacteria</taxon>
        <taxon>Pseudomonadati</taxon>
        <taxon>Pseudomonadota</taxon>
        <taxon>Gammaproteobacteria</taxon>
        <taxon>Alteromonadales</taxon>
        <taxon>Shewanellaceae</taxon>
        <taxon>Shewanella</taxon>
    </lineage>
</organism>
<feature type="region of interest" description="Disordered" evidence="2">
    <location>
        <begin position="568"/>
        <end position="601"/>
    </location>
</feature>
<dbReference type="Gene3D" id="3.40.50.1820">
    <property type="entry name" value="alpha/beta hydrolase"/>
    <property type="match status" value="1"/>
</dbReference>
<feature type="domain" description="Peptidase S9 prolyl oligopeptidase catalytic" evidence="4">
    <location>
        <begin position="724"/>
        <end position="877"/>
    </location>
</feature>
<protein>
    <submittedName>
        <fullName evidence="5">Prolyl oligopeptidase family serine peptidase</fullName>
    </submittedName>
</protein>
<dbReference type="SUPFAM" id="SSF82171">
    <property type="entry name" value="DPP6 N-terminal domain-like"/>
    <property type="match status" value="1"/>
</dbReference>
<feature type="signal peptide" evidence="3">
    <location>
        <begin position="1"/>
        <end position="16"/>
    </location>
</feature>